<evidence type="ECO:0000313" key="1">
    <source>
        <dbReference type="EMBL" id="BBE49828.1"/>
    </source>
</evidence>
<dbReference type="KEGG" id="fam:OYT1_ch0254"/>
<evidence type="ECO:0000313" key="2">
    <source>
        <dbReference type="Proteomes" id="UP000033070"/>
    </source>
</evidence>
<dbReference type="STRING" id="1188319.OYT1_00499"/>
<accession>A0A2Z6G8Q2</accession>
<dbReference type="RefSeq" id="WP_062625714.1">
    <property type="nucleotide sequence ID" value="NZ_AP018738.1"/>
</dbReference>
<name>A0A2Z6G8Q2_9PROT</name>
<dbReference type="EMBL" id="AP018738">
    <property type="protein sequence ID" value="BBE49828.1"/>
    <property type="molecule type" value="Genomic_DNA"/>
</dbReference>
<protein>
    <submittedName>
        <fullName evidence="1">Uncharacterized protein</fullName>
    </submittedName>
</protein>
<sequence>MDEFKDKAQKTSKNLLRNSISLQGAGRRMLGGFAVPLTTLRSSHSLRFSGLPAILSSAALVGS</sequence>
<gene>
    <name evidence="1" type="ORF">OYT1_ch0254</name>
</gene>
<dbReference type="AlphaFoldDB" id="A0A2Z6G8Q2"/>
<organism evidence="1 2">
    <name type="scientific">Ferriphaselus amnicola</name>
    <dbReference type="NCBI Taxonomy" id="1188319"/>
    <lineage>
        <taxon>Bacteria</taxon>
        <taxon>Pseudomonadati</taxon>
        <taxon>Pseudomonadota</taxon>
        <taxon>Betaproteobacteria</taxon>
        <taxon>Nitrosomonadales</taxon>
        <taxon>Gallionellaceae</taxon>
        <taxon>Ferriphaselus</taxon>
    </lineage>
</organism>
<reference evidence="1 2" key="1">
    <citation type="submission" date="2018-06" db="EMBL/GenBank/DDBJ databases">
        <title>OYT1 Genome Sequencing.</title>
        <authorList>
            <person name="Kato S."/>
            <person name="Itoh T."/>
            <person name="Ohkuma M."/>
        </authorList>
    </citation>
    <scope>NUCLEOTIDE SEQUENCE [LARGE SCALE GENOMIC DNA]</scope>
    <source>
        <strain evidence="1 2">OYT1</strain>
    </source>
</reference>
<keyword evidence="2" id="KW-1185">Reference proteome</keyword>
<dbReference type="Proteomes" id="UP000033070">
    <property type="component" value="Chromosome"/>
</dbReference>
<proteinExistence type="predicted"/>